<dbReference type="SMART" id="SM00382">
    <property type="entry name" value="AAA"/>
    <property type="match status" value="1"/>
</dbReference>
<dbReference type="GO" id="GO:0016887">
    <property type="term" value="F:ATP hydrolysis activity"/>
    <property type="evidence" value="ECO:0007669"/>
    <property type="project" value="InterPro"/>
</dbReference>
<dbReference type="PANTHER" id="PTHR42781:SF4">
    <property type="entry name" value="SPERMIDINE_PUTRESCINE IMPORT ATP-BINDING PROTEIN POTA"/>
    <property type="match status" value="1"/>
</dbReference>
<dbReference type="InterPro" id="IPR005666">
    <property type="entry name" value="Sulph_transpt1"/>
</dbReference>
<sequence length="332" mass="36411">MSQHPGRSGGRSGEPSGIVVRGVHRKFGDFVALDDVDLEVKPGGLTALLGPSGGGKSTLLRIIAGLDYPDRGTVEIAGQDATFLPPQRRSVGFVFQHYAAFKHLTTARNVAFGLEIRKRPKNEVAEKVQELLELVHLEQFADRLPSQLSGGQRQRMALARALAVEPEVLLLDEPFGALDAKVRKELRDWLRRLHDEVHVTTLFVTHDQEEALEVADEIVVINEGRIEQVGSPGDLYDRPANDFVMSFLGPVTRLAGELVRPHDVEVLLDERAGAVEVTVTKLLRVGYEVRAETLAADGSTPWVQLNRVQVDELGLQVGAVVWLRALVVRAAA</sequence>
<evidence type="ECO:0000256" key="4">
    <source>
        <dbReference type="ARBA" id="ARBA00022840"/>
    </source>
</evidence>
<comment type="caution">
    <text evidence="10">The sequence shown here is derived from an EMBL/GenBank/DDBJ whole genome shotgun (WGS) entry which is preliminary data.</text>
</comment>
<dbReference type="PANTHER" id="PTHR42781">
    <property type="entry name" value="SPERMIDINE/PUTRESCINE IMPORT ATP-BINDING PROTEIN POTA"/>
    <property type="match status" value="1"/>
</dbReference>
<keyword evidence="4 10" id="KW-0067">ATP-binding</keyword>
<dbReference type="InterPro" id="IPR003593">
    <property type="entry name" value="AAA+_ATPase"/>
</dbReference>
<evidence type="ECO:0000313" key="11">
    <source>
        <dbReference type="Proteomes" id="UP000321720"/>
    </source>
</evidence>
<gene>
    <name evidence="10" type="primary">cysA</name>
    <name evidence="10" type="ORF">CCO02nite_26820</name>
</gene>
<accession>A0A511JDG9</accession>
<dbReference type="FunFam" id="3.40.50.300:FF:000425">
    <property type="entry name" value="Probable ABC transporter, ATP-binding subunit"/>
    <property type="match status" value="1"/>
</dbReference>
<evidence type="ECO:0000256" key="2">
    <source>
        <dbReference type="ARBA" id="ARBA00022475"/>
    </source>
</evidence>
<evidence type="ECO:0000256" key="7">
    <source>
        <dbReference type="ARBA" id="ARBA00023136"/>
    </source>
</evidence>
<dbReference type="SUPFAM" id="SSF50331">
    <property type="entry name" value="MOP-like"/>
    <property type="match status" value="1"/>
</dbReference>
<dbReference type="GO" id="GO:0005524">
    <property type="term" value="F:ATP binding"/>
    <property type="evidence" value="ECO:0007669"/>
    <property type="project" value="UniProtKB-KW"/>
</dbReference>
<evidence type="ECO:0000256" key="8">
    <source>
        <dbReference type="ARBA" id="ARBA00066388"/>
    </source>
</evidence>
<dbReference type="GO" id="GO:0043190">
    <property type="term" value="C:ATP-binding cassette (ABC) transporter complex"/>
    <property type="evidence" value="ECO:0007669"/>
    <property type="project" value="InterPro"/>
</dbReference>
<dbReference type="EMBL" id="BJWG01000013">
    <property type="protein sequence ID" value="GEL96024.1"/>
    <property type="molecule type" value="Genomic_DNA"/>
</dbReference>
<keyword evidence="2" id="KW-1003">Cell membrane</keyword>
<keyword evidence="5" id="KW-1278">Translocase</keyword>
<keyword evidence="3" id="KW-0547">Nucleotide-binding</keyword>
<keyword evidence="7" id="KW-0472">Membrane</keyword>
<dbReference type="InterPro" id="IPR024765">
    <property type="entry name" value="TOBE-like"/>
</dbReference>
<reference evidence="10 11" key="1">
    <citation type="submission" date="2019-07" db="EMBL/GenBank/DDBJ databases">
        <title>Whole genome shotgun sequence of Cellulomonas composti NBRC 100758.</title>
        <authorList>
            <person name="Hosoyama A."/>
            <person name="Uohara A."/>
            <person name="Ohji S."/>
            <person name="Ichikawa N."/>
        </authorList>
    </citation>
    <scope>NUCLEOTIDE SEQUENCE [LARGE SCALE GENOMIC DNA]</scope>
    <source>
        <strain evidence="10 11">NBRC 100758</strain>
    </source>
</reference>
<dbReference type="GO" id="GO:0015418">
    <property type="term" value="F:ABC-type quaternary ammonium compound transporting activity"/>
    <property type="evidence" value="ECO:0007669"/>
    <property type="project" value="UniProtKB-EC"/>
</dbReference>
<feature type="domain" description="ABC transporter" evidence="9">
    <location>
        <begin position="18"/>
        <end position="248"/>
    </location>
</feature>
<dbReference type="Proteomes" id="UP000321720">
    <property type="component" value="Unassembled WGS sequence"/>
</dbReference>
<dbReference type="SUPFAM" id="SSF52540">
    <property type="entry name" value="P-loop containing nucleoside triphosphate hydrolases"/>
    <property type="match status" value="1"/>
</dbReference>
<keyword evidence="6" id="KW-0764">Sulfate transport</keyword>
<proteinExistence type="predicted"/>
<dbReference type="Pfam" id="PF00005">
    <property type="entry name" value="ABC_tran"/>
    <property type="match status" value="1"/>
</dbReference>
<dbReference type="EC" id="7.6.2.9" evidence="8"/>
<dbReference type="Gene3D" id="3.40.50.300">
    <property type="entry name" value="P-loop containing nucleotide triphosphate hydrolases"/>
    <property type="match status" value="1"/>
</dbReference>
<dbReference type="OrthoDB" id="9802264at2"/>
<evidence type="ECO:0000259" key="9">
    <source>
        <dbReference type="PROSITE" id="PS50893"/>
    </source>
</evidence>
<dbReference type="InterPro" id="IPR017871">
    <property type="entry name" value="ABC_transporter-like_CS"/>
</dbReference>
<dbReference type="NCBIfam" id="TIGR00968">
    <property type="entry name" value="3a0106s01"/>
    <property type="match status" value="1"/>
</dbReference>
<dbReference type="PROSITE" id="PS00211">
    <property type="entry name" value="ABC_TRANSPORTER_1"/>
    <property type="match status" value="1"/>
</dbReference>
<protein>
    <recommendedName>
        <fullName evidence="8">ABC-type quaternary amine transporter</fullName>
        <ecNumber evidence="8">7.6.2.9</ecNumber>
    </recommendedName>
</protein>
<dbReference type="GO" id="GO:0015419">
    <property type="term" value="F:ABC-type sulfate transporter activity"/>
    <property type="evidence" value="ECO:0007669"/>
    <property type="project" value="InterPro"/>
</dbReference>
<dbReference type="Pfam" id="PF12857">
    <property type="entry name" value="TOBE_3"/>
    <property type="match status" value="1"/>
</dbReference>
<dbReference type="AlphaFoldDB" id="A0A511JDG9"/>
<dbReference type="InterPro" id="IPR027417">
    <property type="entry name" value="P-loop_NTPase"/>
</dbReference>
<dbReference type="InterPro" id="IPR008995">
    <property type="entry name" value="Mo/tungstate-bd_C_term_dom"/>
</dbReference>
<keyword evidence="1" id="KW-0813">Transport</keyword>
<keyword evidence="11" id="KW-1185">Reference proteome</keyword>
<dbReference type="InterPro" id="IPR050093">
    <property type="entry name" value="ABC_SmlMolc_Importer"/>
</dbReference>
<evidence type="ECO:0000256" key="5">
    <source>
        <dbReference type="ARBA" id="ARBA00022967"/>
    </source>
</evidence>
<name>A0A511JDG9_9CELL</name>
<evidence type="ECO:0000256" key="1">
    <source>
        <dbReference type="ARBA" id="ARBA00022448"/>
    </source>
</evidence>
<dbReference type="PROSITE" id="PS50893">
    <property type="entry name" value="ABC_TRANSPORTER_2"/>
    <property type="match status" value="1"/>
</dbReference>
<evidence type="ECO:0000256" key="3">
    <source>
        <dbReference type="ARBA" id="ARBA00022741"/>
    </source>
</evidence>
<evidence type="ECO:0000313" key="10">
    <source>
        <dbReference type="EMBL" id="GEL96024.1"/>
    </source>
</evidence>
<organism evidence="10 11">
    <name type="scientific">Cellulomonas composti</name>
    <dbReference type="NCBI Taxonomy" id="266130"/>
    <lineage>
        <taxon>Bacteria</taxon>
        <taxon>Bacillati</taxon>
        <taxon>Actinomycetota</taxon>
        <taxon>Actinomycetes</taxon>
        <taxon>Micrococcales</taxon>
        <taxon>Cellulomonadaceae</taxon>
        <taxon>Cellulomonas</taxon>
    </lineage>
</organism>
<dbReference type="InterPro" id="IPR003439">
    <property type="entry name" value="ABC_transporter-like_ATP-bd"/>
</dbReference>
<evidence type="ECO:0000256" key="6">
    <source>
        <dbReference type="ARBA" id="ARBA00023032"/>
    </source>
</evidence>